<keyword evidence="2" id="KW-1185">Reference proteome</keyword>
<organism evidence="1 2">
    <name type="scientific">Ceratocystis lukuohia</name>
    <dbReference type="NCBI Taxonomy" id="2019550"/>
    <lineage>
        <taxon>Eukaryota</taxon>
        <taxon>Fungi</taxon>
        <taxon>Dikarya</taxon>
        <taxon>Ascomycota</taxon>
        <taxon>Pezizomycotina</taxon>
        <taxon>Sordariomycetes</taxon>
        <taxon>Hypocreomycetidae</taxon>
        <taxon>Microascales</taxon>
        <taxon>Ceratocystidaceae</taxon>
        <taxon>Ceratocystis</taxon>
    </lineage>
</organism>
<evidence type="ECO:0008006" key="3">
    <source>
        <dbReference type="Google" id="ProtNLM"/>
    </source>
</evidence>
<gene>
    <name evidence="1" type="ORF">HOO65_090234</name>
</gene>
<proteinExistence type="predicted"/>
<sequence length="134" mass="15181">MDSREFPPRLRGVEEMANKLLADHDASPVGKRWASNFSQMRRPVENAIAKYGTTLVDIYNVDETGFMMAPDWGRNGCYRHRKTWKCKTSAAWKPGMAYDQPGHQCQRLGDRAVYRVCGPISDEGNNASDDIIEV</sequence>
<dbReference type="RefSeq" id="XP_070856120.1">
    <property type="nucleotide sequence ID" value="XM_071004628.1"/>
</dbReference>
<evidence type="ECO:0000313" key="2">
    <source>
        <dbReference type="Proteomes" id="UP001610728"/>
    </source>
</evidence>
<protein>
    <recommendedName>
        <fullName evidence="3">Transposase</fullName>
    </recommendedName>
</protein>
<dbReference type="EMBL" id="JABSNW010000009">
    <property type="protein sequence ID" value="KAL2884939.1"/>
    <property type="molecule type" value="Genomic_DNA"/>
</dbReference>
<comment type="caution">
    <text evidence="1">The sequence shown here is derived from an EMBL/GenBank/DDBJ whole genome shotgun (WGS) entry which is preliminary data.</text>
</comment>
<accession>A0ABR4M9I7</accession>
<dbReference type="GeneID" id="98121458"/>
<dbReference type="Proteomes" id="UP001610728">
    <property type="component" value="Unassembled WGS sequence"/>
</dbReference>
<reference evidence="1 2" key="1">
    <citation type="submission" date="2020-05" db="EMBL/GenBank/DDBJ databases">
        <title>Ceratocystis lukuohia genome.</title>
        <authorList>
            <person name="Harrington T.C."/>
            <person name="Kim K."/>
            <person name="Mayers C.G."/>
        </authorList>
    </citation>
    <scope>NUCLEOTIDE SEQUENCE [LARGE SCALE GENOMIC DNA]</scope>
    <source>
        <strain evidence="1 2">C4212</strain>
    </source>
</reference>
<name>A0ABR4M9I7_9PEZI</name>
<evidence type="ECO:0000313" key="1">
    <source>
        <dbReference type="EMBL" id="KAL2884939.1"/>
    </source>
</evidence>